<organism evidence="5 6">
    <name type="scientific">Marinimicrococcus flavescens</name>
    <dbReference type="NCBI Taxonomy" id="3031815"/>
    <lineage>
        <taxon>Bacteria</taxon>
        <taxon>Pseudomonadati</taxon>
        <taxon>Pseudomonadota</taxon>
        <taxon>Alphaproteobacteria</taxon>
        <taxon>Geminicoccales</taxon>
        <taxon>Geminicoccaceae</taxon>
        <taxon>Marinimicrococcus</taxon>
    </lineage>
</organism>
<dbReference type="GO" id="GO:0015697">
    <property type="term" value="P:quaternary ammonium group transport"/>
    <property type="evidence" value="ECO:0007669"/>
    <property type="project" value="UniProtKB-ARBA"/>
</dbReference>
<dbReference type="Proteomes" id="UP001301140">
    <property type="component" value="Unassembled WGS sequence"/>
</dbReference>
<name>A0AAP3UY95_9PROT</name>
<accession>A0AAP3UY95</accession>
<dbReference type="PROSITE" id="PS00211">
    <property type="entry name" value="ABC_TRANSPORTER_1"/>
    <property type="match status" value="1"/>
</dbReference>
<dbReference type="PANTHER" id="PTHR42781:SF4">
    <property type="entry name" value="SPERMIDINE_PUTRESCINE IMPORT ATP-BINDING PROTEIN POTA"/>
    <property type="match status" value="1"/>
</dbReference>
<evidence type="ECO:0000256" key="2">
    <source>
        <dbReference type="ARBA" id="ARBA00022741"/>
    </source>
</evidence>
<gene>
    <name evidence="5" type="ORF">PZ740_04010</name>
</gene>
<dbReference type="Gene3D" id="2.40.50.100">
    <property type="match status" value="1"/>
</dbReference>
<evidence type="ECO:0000256" key="3">
    <source>
        <dbReference type="ARBA" id="ARBA00022840"/>
    </source>
</evidence>
<dbReference type="PANTHER" id="PTHR42781">
    <property type="entry name" value="SPERMIDINE/PUTRESCINE IMPORT ATP-BINDING PROTEIN POTA"/>
    <property type="match status" value="1"/>
</dbReference>
<dbReference type="GO" id="GO:0016887">
    <property type="term" value="F:ATP hydrolysis activity"/>
    <property type="evidence" value="ECO:0007669"/>
    <property type="project" value="InterPro"/>
</dbReference>
<evidence type="ECO:0000313" key="6">
    <source>
        <dbReference type="Proteomes" id="UP001301140"/>
    </source>
</evidence>
<dbReference type="SUPFAM" id="SSF52540">
    <property type="entry name" value="P-loop containing nucleoside triphosphate hydrolases"/>
    <property type="match status" value="1"/>
</dbReference>
<dbReference type="Gene3D" id="3.40.50.300">
    <property type="entry name" value="P-loop containing nucleotide triphosphate hydrolases"/>
    <property type="match status" value="1"/>
</dbReference>
<dbReference type="SUPFAM" id="SSF50331">
    <property type="entry name" value="MOP-like"/>
    <property type="match status" value="1"/>
</dbReference>
<keyword evidence="1" id="KW-0813">Transport</keyword>
<keyword evidence="6" id="KW-1185">Reference proteome</keyword>
<protein>
    <submittedName>
        <fullName evidence="5">ABC transporter ATP-binding protein</fullName>
    </submittedName>
</protein>
<dbReference type="PROSITE" id="PS50893">
    <property type="entry name" value="ABC_TRANSPORTER_2"/>
    <property type="match status" value="1"/>
</dbReference>
<reference evidence="5 6" key="1">
    <citation type="submission" date="2023-03" db="EMBL/GenBank/DDBJ databases">
        <title>YIM 152171 draft genome.</title>
        <authorList>
            <person name="Yang Z."/>
        </authorList>
    </citation>
    <scope>NUCLEOTIDE SEQUENCE [LARGE SCALE GENOMIC DNA]</scope>
    <source>
        <strain evidence="5 6">YIM 152171</strain>
    </source>
</reference>
<dbReference type="Pfam" id="PF08402">
    <property type="entry name" value="TOBE_2"/>
    <property type="match status" value="1"/>
</dbReference>
<dbReference type="FunFam" id="3.40.50.300:FF:000425">
    <property type="entry name" value="Probable ABC transporter, ATP-binding subunit"/>
    <property type="match status" value="1"/>
</dbReference>
<evidence type="ECO:0000259" key="4">
    <source>
        <dbReference type="PROSITE" id="PS50893"/>
    </source>
</evidence>
<evidence type="ECO:0000256" key="1">
    <source>
        <dbReference type="ARBA" id="ARBA00022448"/>
    </source>
</evidence>
<keyword evidence="2" id="KW-0547">Nucleotide-binding</keyword>
<dbReference type="GO" id="GO:0005524">
    <property type="term" value="F:ATP binding"/>
    <property type="evidence" value="ECO:0007669"/>
    <property type="project" value="UniProtKB-KW"/>
</dbReference>
<dbReference type="GO" id="GO:0043190">
    <property type="term" value="C:ATP-binding cassette (ABC) transporter complex"/>
    <property type="evidence" value="ECO:0007669"/>
    <property type="project" value="InterPro"/>
</dbReference>
<dbReference type="InterPro" id="IPR017871">
    <property type="entry name" value="ABC_transporter-like_CS"/>
</dbReference>
<dbReference type="InterPro" id="IPR027417">
    <property type="entry name" value="P-loop_NTPase"/>
</dbReference>
<keyword evidence="3 5" id="KW-0067">ATP-binding</keyword>
<dbReference type="Pfam" id="PF00005">
    <property type="entry name" value="ABC_tran"/>
    <property type="match status" value="1"/>
</dbReference>
<proteinExistence type="predicted"/>
<dbReference type="AlphaFoldDB" id="A0AAP3UY95"/>
<evidence type="ECO:0000313" key="5">
    <source>
        <dbReference type="EMBL" id="MDF1585550.1"/>
    </source>
</evidence>
<dbReference type="EMBL" id="JARGEQ010000025">
    <property type="protein sequence ID" value="MDF1585550.1"/>
    <property type="molecule type" value="Genomic_DNA"/>
</dbReference>
<dbReference type="RefSeq" id="WP_327787969.1">
    <property type="nucleotide sequence ID" value="NZ_JARGEQ010000025.1"/>
</dbReference>
<dbReference type="GO" id="GO:0022857">
    <property type="term" value="F:transmembrane transporter activity"/>
    <property type="evidence" value="ECO:0007669"/>
    <property type="project" value="InterPro"/>
</dbReference>
<comment type="caution">
    <text evidence="5">The sequence shown here is derived from an EMBL/GenBank/DDBJ whole genome shotgun (WGS) entry which is preliminary data.</text>
</comment>
<dbReference type="InterPro" id="IPR050093">
    <property type="entry name" value="ABC_SmlMolc_Importer"/>
</dbReference>
<dbReference type="InterPro" id="IPR003439">
    <property type="entry name" value="ABC_transporter-like_ATP-bd"/>
</dbReference>
<feature type="domain" description="ABC transporter" evidence="4">
    <location>
        <begin position="4"/>
        <end position="240"/>
    </location>
</feature>
<dbReference type="SMART" id="SM00382">
    <property type="entry name" value="AAA"/>
    <property type="match status" value="1"/>
</dbReference>
<dbReference type="InterPro" id="IPR013611">
    <property type="entry name" value="Transp-assoc_OB_typ2"/>
</dbReference>
<sequence length="358" mass="39235">MAEVVLRDLVRRYGEVVAVDRVSLTVADREFVTLLGPSGCGKSTTLAAIAGLERPTSGFLAVGGETFFDSRKQVFVEAEHRNLGLVFQSYALWPHKTVQENVAFPLQLRRIARNKQKELIHEALALVEMESFADRYPSQLSGGQQQRVALARTLVYKPKVLLLDEPLSNLDAKLRDRARTWLRHLQREVGITTIYVTHDQTEALSLSDRIAVMSKGRIAQLGTPHEIYERPADPFVADFIGTSNFFTGEVMEQASGRLVLRLADEQTITVEGGDGMARGSRATLAVRPERIHVGGGTAGSLLKGRITERAYMGARWLYTVEVGGQAVRVETEADLASGEVALGLPERDVAVFPAPAAG</sequence>
<dbReference type="InterPro" id="IPR008995">
    <property type="entry name" value="Mo/tungstate-bd_C_term_dom"/>
</dbReference>
<dbReference type="InterPro" id="IPR003593">
    <property type="entry name" value="AAA+_ATPase"/>
</dbReference>